<organism evidence="1 2">
    <name type="scientific">Allomeiothermus silvanus (strain ATCC 700542 / DSM 9946 / NBRC 106475 / NCIMB 13440 / VI-R2)</name>
    <name type="common">Thermus silvanus</name>
    <dbReference type="NCBI Taxonomy" id="526227"/>
    <lineage>
        <taxon>Bacteria</taxon>
        <taxon>Thermotogati</taxon>
        <taxon>Deinococcota</taxon>
        <taxon>Deinococci</taxon>
        <taxon>Thermales</taxon>
        <taxon>Thermaceae</taxon>
        <taxon>Allomeiothermus</taxon>
    </lineage>
</organism>
<keyword evidence="2" id="KW-1185">Reference proteome</keyword>
<evidence type="ECO:0000313" key="2">
    <source>
        <dbReference type="Proteomes" id="UP000001916"/>
    </source>
</evidence>
<dbReference type="HOGENOM" id="CLU_177711_0_0_0"/>
<dbReference type="AlphaFoldDB" id="D7BDA0"/>
<gene>
    <name evidence="1" type="ordered locus">Mesil_1113</name>
</gene>
<dbReference type="STRING" id="526227.Mesil_1113"/>
<dbReference type="OrthoDB" id="32962at2"/>
<dbReference type="RefSeq" id="WP_013157598.1">
    <property type="nucleotide sequence ID" value="NC_014212.1"/>
</dbReference>
<dbReference type="Proteomes" id="UP000001916">
    <property type="component" value="Chromosome"/>
</dbReference>
<evidence type="ECO:0000313" key="1">
    <source>
        <dbReference type="EMBL" id="ADH63018.1"/>
    </source>
</evidence>
<proteinExistence type="predicted"/>
<dbReference type="KEGG" id="msv:Mesil_1113"/>
<protein>
    <submittedName>
        <fullName evidence="1">Uncharacterized protein</fullName>
    </submittedName>
</protein>
<dbReference type="EMBL" id="CP002042">
    <property type="protein sequence ID" value="ADH63018.1"/>
    <property type="molecule type" value="Genomic_DNA"/>
</dbReference>
<reference evidence="1 2" key="1">
    <citation type="journal article" date="2010" name="Stand. Genomic Sci.">
        <title>Complete genome sequence of Meiothermus silvanus type strain (VI-R2).</title>
        <authorList>
            <person name="Sikorski J."/>
            <person name="Tindall B.J."/>
            <person name="Lowry S."/>
            <person name="Lucas S."/>
            <person name="Nolan M."/>
            <person name="Copeland A."/>
            <person name="Glavina Del Rio T."/>
            <person name="Tice H."/>
            <person name="Cheng J.F."/>
            <person name="Han C."/>
            <person name="Pitluck S."/>
            <person name="Liolios K."/>
            <person name="Ivanova N."/>
            <person name="Mavromatis K."/>
            <person name="Mikhailova N."/>
            <person name="Pati A."/>
            <person name="Goodwin L."/>
            <person name="Chen A."/>
            <person name="Palaniappan K."/>
            <person name="Land M."/>
            <person name="Hauser L."/>
            <person name="Chang Y.J."/>
            <person name="Jeffries C.D."/>
            <person name="Rohde M."/>
            <person name="Goker M."/>
            <person name="Woyke T."/>
            <person name="Bristow J."/>
            <person name="Eisen J.A."/>
            <person name="Markowitz V."/>
            <person name="Hugenholtz P."/>
            <person name="Kyrpides N.C."/>
            <person name="Klenk H.P."/>
            <person name="Lapidus A."/>
        </authorList>
    </citation>
    <scope>NUCLEOTIDE SEQUENCE [LARGE SCALE GENOMIC DNA]</scope>
    <source>
        <strain evidence="2">ATCC 700542 / DSM 9946 / VI-R2</strain>
    </source>
</reference>
<dbReference type="eggNOG" id="ENOG50339A0">
    <property type="taxonomic scope" value="Bacteria"/>
</dbReference>
<name>D7BDA0_ALLS1</name>
<accession>D7BDA0</accession>
<sequence>MDTKGWVLRAVEKLRFASEKDIQRWLDEEGETLSREELKKALEFLLREQKLELKGDLYRIKNKEGGKDAFSKLFND</sequence>